<dbReference type="InterPro" id="IPR017871">
    <property type="entry name" value="ABC_transporter-like_CS"/>
</dbReference>
<organism evidence="13 14">
    <name type="scientific">Dioscorea cayennensis subsp. rotundata</name>
    <name type="common">White Guinea yam</name>
    <name type="synonym">Dioscorea rotundata</name>
    <dbReference type="NCBI Taxonomy" id="55577"/>
    <lineage>
        <taxon>Eukaryota</taxon>
        <taxon>Viridiplantae</taxon>
        <taxon>Streptophyta</taxon>
        <taxon>Embryophyta</taxon>
        <taxon>Tracheophyta</taxon>
        <taxon>Spermatophyta</taxon>
        <taxon>Magnoliopsida</taxon>
        <taxon>Liliopsida</taxon>
        <taxon>Dioscoreales</taxon>
        <taxon>Dioscoreaceae</taxon>
        <taxon>Dioscorea</taxon>
    </lineage>
</organism>
<dbReference type="InterPro" id="IPR003439">
    <property type="entry name" value="ABC_transporter-like_ATP-bd"/>
</dbReference>
<feature type="transmembrane region" description="Helical" evidence="11">
    <location>
        <begin position="551"/>
        <end position="573"/>
    </location>
</feature>
<comment type="function">
    <text evidence="8">Essential transporter for growth and development under abiotic stress. Mediates shoot branching by promoting the outgrowth of lateral shoots. Required for salt tolerance via Na/K homeostasis, at least partly by regulating SKC1/OsHKT1;5. Necessary for hypodermal suberization of roots, which contributes to formation of the apoplastic barrier.</text>
</comment>
<dbReference type="PANTHER" id="PTHR48041:SF11">
    <property type="entry name" value="ABC TRANSPORTER G FAMILY MEMBER 16"/>
    <property type="match status" value="1"/>
</dbReference>
<dbReference type="GO" id="GO:0016887">
    <property type="term" value="F:ATP hydrolysis activity"/>
    <property type="evidence" value="ECO:0007669"/>
    <property type="project" value="InterPro"/>
</dbReference>
<accession>A0AB40BYN2</accession>
<dbReference type="InterPro" id="IPR050352">
    <property type="entry name" value="ABCG_transporters"/>
</dbReference>
<evidence type="ECO:0000313" key="13">
    <source>
        <dbReference type="Proteomes" id="UP001515500"/>
    </source>
</evidence>
<evidence type="ECO:0000256" key="7">
    <source>
        <dbReference type="ARBA" id="ARBA00023136"/>
    </source>
</evidence>
<evidence type="ECO:0000256" key="11">
    <source>
        <dbReference type="SAM" id="Phobius"/>
    </source>
</evidence>
<dbReference type="RefSeq" id="XP_039132174.1">
    <property type="nucleotide sequence ID" value="XM_039276240.1"/>
</dbReference>
<evidence type="ECO:0000256" key="6">
    <source>
        <dbReference type="ARBA" id="ARBA00022989"/>
    </source>
</evidence>
<dbReference type="InterPro" id="IPR027417">
    <property type="entry name" value="P-loop_NTPase"/>
</dbReference>
<dbReference type="GO" id="GO:0005524">
    <property type="term" value="F:ATP binding"/>
    <property type="evidence" value="ECO:0007669"/>
    <property type="project" value="UniProtKB-KW"/>
</dbReference>
<dbReference type="Pfam" id="PF19055">
    <property type="entry name" value="ABC2_membrane_7"/>
    <property type="match status" value="1"/>
</dbReference>
<dbReference type="PANTHER" id="PTHR48041">
    <property type="entry name" value="ABC TRANSPORTER G FAMILY MEMBER 28"/>
    <property type="match status" value="1"/>
</dbReference>
<dbReference type="Pfam" id="PF00005">
    <property type="entry name" value="ABC_tran"/>
    <property type="match status" value="1"/>
</dbReference>
<evidence type="ECO:0000256" key="9">
    <source>
        <dbReference type="ARBA" id="ARBA00068969"/>
    </source>
</evidence>
<evidence type="ECO:0000256" key="10">
    <source>
        <dbReference type="ARBA" id="ARBA00076780"/>
    </source>
</evidence>
<dbReference type="PROSITE" id="PS50893">
    <property type="entry name" value="ABC_TRANSPORTER_2"/>
    <property type="match status" value="1"/>
</dbReference>
<keyword evidence="7 11" id="KW-0472">Membrane</keyword>
<dbReference type="InterPro" id="IPR003593">
    <property type="entry name" value="AAA+_ATPase"/>
</dbReference>
<keyword evidence="13" id="KW-1185">Reference proteome</keyword>
<feature type="transmembrane region" description="Helical" evidence="11">
    <location>
        <begin position="413"/>
        <end position="434"/>
    </location>
</feature>
<evidence type="ECO:0000256" key="3">
    <source>
        <dbReference type="ARBA" id="ARBA00022692"/>
    </source>
</evidence>
<keyword evidence="6 11" id="KW-1133">Transmembrane helix</keyword>
<keyword evidence="2" id="KW-0813">Transport</keyword>
<feature type="domain" description="ABC transporter" evidence="12">
    <location>
        <begin position="57"/>
        <end position="316"/>
    </location>
</feature>
<gene>
    <name evidence="14" type="primary">LOC120268964</name>
</gene>
<dbReference type="GO" id="GO:0140359">
    <property type="term" value="F:ABC-type transporter activity"/>
    <property type="evidence" value="ECO:0007669"/>
    <property type="project" value="InterPro"/>
</dbReference>
<keyword evidence="3 11" id="KW-0812">Transmembrane</keyword>
<name>A0AB40BYN2_DIOCR</name>
<dbReference type="Proteomes" id="UP001515500">
    <property type="component" value="Chromosome 9"/>
</dbReference>
<feature type="transmembrane region" description="Helical" evidence="11">
    <location>
        <begin position="446"/>
        <end position="467"/>
    </location>
</feature>
<evidence type="ECO:0000259" key="12">
    <source>
        <dbReference type="PROSITE" id="PS50893"/>
    </source>
</evidence>
<evidence type="ECO:0000256" key="4">
    <source>
        <dbReference type="ARBA" id="ARBA00022741"/>
    </source>
</evidence>
<dbReference type="SUPFAM" id="SSF52540">
    <property type="entry name" value="P-loop containing nucleoside triphosphate hydrolases"/>
    <property type="match status" value="1"/>
</dbReference>
<dbReference type="AlphaFoldDB" id="A0AB40BYN2"/>
<feature type="transmembrane region" description="Helical" evidence="11">
    <location>
        <begin position="488"/>
        <end position="517"/>
    </location>
</feature>
<sequence>MDKLPFFKCCTSMAGWLPGHQKHVHNRNEVETQAPTEVELGIGISGETDKPAPSFRLSFTDLTYSVKKRRKETDKFLLCCRSPEPEMKKMVLDSISGEAKDGEILAVFGASGSGKSTLIDALAHRISRESLKGCITLNGEPLAGAQLRSISAYVMQDDLLFPMLTVEETLMFSAEFRLPRSLSKTKKKARVQNLIDQLGLRDAAGTIIGDEGHRGISGGERRRVSIGIDIVHDPILLFLDEPTSGLDSTSAFMVVKVLKNIAETGSIIIMSVHQPSSRIVELLDHLIILSQGRTAYTGTPSDMPSFFSDFGRPVPENENPTEFALDLIRELESSNSTEPLIEFNRTWNNNKHNHCDPSELSMEVLPLQAAIAGSISKGKLVTRESEFANPVHIETAVLTKRSLTNMRRMPELFLMRLGTVFITGFILATIFWKLDNSPKGARERLGFFAFAMSTMFYTTADALPVFLHERYIFMRETSYNAYRRSSYVLSNIIASFPALVVLSVTFAVTTFFAVGLAGGSNGFFFYFLMILASFWTGSSFVSFISGVVSHVIVGYVVVVAILAYFLLFCGFFINRNRIPSYWIWFHYLSLVKYPYEAVMKSEFDDSVKCFVKGIQIFDGSPLGGLSDGMKVKVLKAISNALGVNITRDTCVTNGRDILQQQAINDLSKWNCFWVTVAWGFFFRILFYFALLIGSKNKRR</sequence>
<evidence type="ECO:0000256" key="5">
    <source>
        <dbReference type="ARBA" id="ARBA00022840"/>
    </source>
</evidence>
<evidence type="ECO:0000256" key="2">
    <source>
        <dbReference type="ARBA" id="ARBA00022448"/>
    </source>
</evidence>
<evidence type="ECO:0000313" key="14">
    <source>
        <dbReference type="RefSeq" id="XP_039132174.1"/>
    </source>
</evidence>
<dbReference type="InterPro" id="IPR043926">
    <property type="entry name" value="ABCG_dom"/>
</dbReference>
<dbReference type="InterPro" id="IPR013525">
    <property type="entry name" value="ABC2_TM"/>
</dbReference>
<dbReference type="GO" id="GO:0016020">
    <property type="term" value="C:membrane"/>
    <property type="evidence" value="ECO:0007669"/>
    <property type="project" value="UniProtKB-SubCell"/>
</dbReference>
<feature type="transmembrane region" description="Helical" evidence="11">
    <location>
        <begin position="523"/>
        <end position="544"/>
    </location>
</feature>
<keyword evidence="4" id="KW-0547">Nucleotide-binding</keyword>
<dbReference type="PROSITE" id="PS00211">
    <property type="entry name" value="ABC_TRANSPORTER_1"/>
    <property type="match status" value="1"/>
</dbReference>
<comment type="subcellular location">
    <subcellularLocation>
        <location evidence="1">Membrane</location>
        <topology evidence="1">Multi-pass membrane protein</topology>
    </subcellularLocation>
</comment>
<protein>
    <recommendedName>
        <fullName evidence="9">ABC transporter G family member 5</fullName>
    </recommendedName>
    <alternativeName>
        <fullName evidence="10">White-brown complex homolog protein 5</fullName>
    </alternativeName>
</protein>
<dbReference type="GeneID" id="120268964"/>
<dbReference type="Pfam" id="PF01061">
    <property type="entry name" value="ABC2_membrane"/>
    <property type="match status" value="1"/>
</dbReference>
<dbReference type="FunFam" id="3.40.50.300:FF:000530">
    <property type="entry name" value="ABC transporter G family member 6"/>
    <property type="match status" value="1"/>
</dbReference>
<dbReference type="Gene3D" id="3.40.50.300">
    <property type="entry name" value="P-loop containing nucleotide triphosphate hydrolases"/>
    <property type="match status" value="1"/>
</dbReference>
<keyword evidence="5" id="KW-0067">ATP-binding</keyword>
<proteinExistence type="predicted"/>
<reference evidence="14" key="1">
    <citation type="submission" date="2025-08" db="UniProtKB">
        <authorList>
            <consortium name="RefSeq"/>
        </authorList>
    </citation>
    <scope>IDENTIFICATION</scope>
</reference>
<dbReference type="SMART" id="SM00382">
    <property type="entry name" value="AAA"/>
    <property type="match status" value="1"/>
</dbReference>
<evidence type="ECO:0000256" key="1">
    <source>
        <dbReference type="ARBA" id="ARBA00004141"/>
    </source>
</evidence>
<feature type="transmembrane region" description="Helical" evidence="11">
    <location>
        <begin position="672"/>
        <end position="693"/>
    </location>
</feature>
<evidence type="ECO:0000256" key="8">
    <source>
        <dbReference type="ARBA" id="ARBA00057315"/>
    </source>
</evidence>